<dbReference type="AlphaFoldDB" id="A0A1T4LAS9"/>
<evidence type="ECO:0000313" key="4">
    <source>
        <dbReference type="EMBL" id="SJZ51902.1"/>
    </source>
</evidence>
<proteinExistence type="predicted"/>
<protein>
    <submittedName>
        <fullName evidence="4">Tetratricopeptide repeat-containing protein</fullName>
    </submittedName>
</protein>
<dbReference type="SMART" id="SM00028">
    <property type="entry name" value="TPR"/>
    <property type="match status" value="3"/>
</dbReference>
<evidence type="ECO:0000259" key="3">
    <source>
        <dbReference type="Pfam" id="PF09992"/>
    </source>
</evidence>
<dbReference type="Proteomes" id="UP000189933">
    <property type="component" value="Unassembled WGS sequence"/>
</dbReference>
<reference evidence="5" key="1">
    <citation type="submission" date="2017-02" db="EMBL/GenBank/DDBJ databases">
        <authorList>
            <person name="Varghese N."/>
            <person name="Submissions S."/>
        </authorList>
    </citation>
    <scope>NUCLEOTIDE SEQUENCE [LARGE SCALE GENOMIC DNA]</scope>
    <source>
        <strain evidence="5">DSM 16521</strain>
    </source>
</reference>
<dbReference type="InterPro" id="IPR011990">
    <property type="entry name" value="TPR-like_helical_dom_sf"/>
</dbReference>
<dbReference type="PROSITE" id="PS50005">
    <property type="entry name" value="TPR"/>
    <property type="match status" value="2"/>
</dbReference>
<feature type="chain" id="PRO_5038729032" evidence="2">
    <location>
        <begin position="29"/>
        <end position="531"/>
    </location>
</feature>
<dbReference type="RefSeq" id="WP_159071809.1">
    <property type="nucleotide sequence ID" value="NZ_FUXM01000001.1"/>
</dbReference>
<dbReference type="Pfam" id="PF09992">
    <property type="entry name" value="NAGPA"/>
    <property type="match status" value="1"/>
</dbReference>
<dbReference type="EMBL" id="FUXM01000001">
    <property type="protein sequence ID" value="SJZ51902.1"/>
    <property type="molecule type" value="Genomic_DNA"/>
</dbReference>
<feature type="repeat" description="TPR" evidence="1">
    <location>
        <begin position="446"/>
        <end position="479"/>
    </location>
</feature>
<evidence type="ECO:0000256" key="1">
    <source>
        <dbReference type="PROSITE-ProRule" id="PRU00339"/>
    </source>
</evidence>
<keyword evidence="5" id="KW-1185">Reference proteome</keyword>
<dbReference type="OrthoDB" id="9809781at2"/>
<dbReference type="Pfam" id="PF14559">
    <property type="entry name" value="TPR_19"/>
    <property type="match status" value="1"/>
</dbReference>
<dbReference type="Gene3D" id="1.25.40.10">
    <property type="entry name" value="Tetratricopeptide repeat domain"/>
    <property type="match status" value="1"/>
</dbReference>
<dbReference type="InterPro" id="IPR018711">
    <property type="entry name" value="NAGPA"/>
</dbReference>
<evidence type="ECO:0000313" key="5">
    <source>
        <dbReference type="Proteomes" id="UP000189933"/>
    </source>
</evidence>
<name>A0A1T4LAS9_9FIRM</name>
<dbReference type="PANTHER" id="PTHR40446:SF2">
    <property type="entry name" value="N-ACETYLGLUCOSAMINE-1-PHOSPHODIESTER ALPHA-N-ACETYLGLUCOSAMINIDASE"/>
    <property type="match status" value="1"/>
</dbReference>
<keyword evidence="1" id="KW-0802">TPR repeat</keyword>
<gene>
    <name evidence="4" type="ORF">SAMN02745885_00120</name>
</gene>
<sequence>MKRHNRWLKRIAVFILMTWLLGGLQGEAATATVTVTQKGAAVSGGPGVSYRQYDIKIGSKKTLLKAVSVDLKTPGLRLAVALGGGQVGKTASLEALARSKNGIAAVNGTYFNSYSDFQPQGNLLVEGIPVHTGNTGTTALFTRTGELLMERLQSEVTGSINGSWDYRNNWYAWGLNHVYAEADASAVFTPARGLRTGTRSGKEVIVRQGRVVAISGPNSQIPADGFVIHFGPGPKAQAQFSKFRAGDRVQWRLNWHIGSKTGPVLDWRRGAVGLGAGPLLVKNGRVVVNPQAEGITHWKQTQAAGPKSFVAILPGKVVLMGNISDATVYQLAAVLQKLGVRDAMALDGGASTGLYWQGKYLTRPGRLLSNALVVVRGSAWPAAQVKPGWEIAADLVKAGKFEEALQYDPQNPDAHYQLGLKLKAAEQMAEAAQHLQEAFRLNPRNEEAINTLGWLYYSQRQYDLAIQAFQEEIRWFPQKANGYYGLGLCYAAWDVKDYAAARLNLNKAVALDPGGTVGAKARAALASLPQV</sequence>
<dbReference type="InterPro" id="IPR019734">
    <property type="entry name" value="TPR_rpt"/>
</dbReference>
<organism evidence="4 5">
    <name type="scientific">Carboxydocella sporoproducens DSM 16521</name>
    <dbReference type="NCBI Taxonomy" id="1121270"/>
    <lineage>
        <taxon>Bacteria</taxon>
        <taxon>Bacillati</taxon>
        <taxon>Bacillota</taxon>
        <taxon>Clostridia</taxon>
        <taxon>Eubacteriales</taxon>
        <taxon>Clostridiales Family XVI. Incertae Sedis</taxon>
        <taxon>Carboxydocella</taxon>
    </lineage>
</organism>
<feature type="domain" description="Phosphodiester glycosidase" evidence="3">
    <location>
        <begin position="203"/>
        <end position="374"/>
    </location>
</feature>
<feature type="signal peptide" evidence="2">
    <location>
        <begin position="1"/>
        <end position="28"/>
    </location>
</feature>
<keyword evidence="2" id="KW-0732">Signal</keyword>
<feature type="repeat" description="TPR" evidence="1">
    <location>
        <begin position="412"/>
        <end position="445"/>
    </location>
</feature>
<accession>A0A1T4LAS9</accession>
<dbReference type="PANTHER" id="PTHR40446">
    <property type="entry name" value="N-ACETYLGLUCOSAMINE-1-PHOSPHODIESTER ALPHA-N-ACETYLGLUCOSAMINIDASE"/>
    <property type="match status" value="1"/>
</dbReference>
<dbReference type="SUPFAM" id="SSF48452">
    <property type="entry name" value="TPR-like"/>
    <property type="match status" value="1"/>
</dbReference>
<evidence type="ECO:0000256" key="2">
    <source>
        <dbReference type="SAM" id="SignalP"/>
    </source>
</evidence>